<feature type="non-terminal residue" evidence="3">
    <location>
        <position position="145"/>
    </location>
</feature>
<dbReference type="SUPFAM" id="SSF53098">
    <property type="entry name" value="Ribonuclease H-like"/>
    <property type="match status" value="1"/>
</dbReference>
<dbReference type="EC" id="2.7.7.49" evidence="1"/>
<feature type="non-terminal residue" evidence="3">
    <location>
        <position position="1"/>
    </location>
</feature>
<dbReference type="InterPro" id="IPR012337">
    <property type="entry name" value="RNaseH-like_sf"/>
</dbReference>
<dbReference type="GO" id="GO:0003964">
    <property type="term" value="F:RNA-directed DNA polymerase activity"/>
    <property type="evidence" value="ECO:0007669"/>
    <property type="project" value="UniProtKB-EC"/>
</dbReference>
<dbReference type="GO" id="GO:0003676">
    <property type="term" value="F:nucleic acid binding"/>
    <property type="evidence" value="ECO:0007669"/>
    <property type="project" value="InterPro"/>
</dbReference>
<comment type="caution">
    <text evidence="3">The sequence shown here is derived from an EMBL/GenBank/DDBJ whole genome shotgun (WGS) entry which is preliminary data.</text>
</comment>
<dbReference type="InterPro" id="IPR050951">
    <property type="entry name" value="Retrovirus_Pol_polyprotein"/>
</dbReference>
<accession>A0A8K0CSS9</accession>
<dbReference type="Gene3D" id="3.30.420.10">
    <property type="entry name" value="Ribonuclease H-like superfamily/Ribonuclease H"/>
    <property type="match status" value="1"/>
</dbReference>
<dbReference type="InterPro" id="IPR036397">
    <property type="entry name" value="RNaseH_sf"/>
</dbReference>
<evidence type="ECO:0000313" key="3">
    <source>
        <dbReference type="EMBL" id="KAF2890606.1"/>
    </source>
</evidence>
<organism evidence="3 4">
    <name type="scientific">Ignelater luminosus</name>
    <name type="common">Cucubano</name>
    <name type="synonym">Pyrophorus luminosus</name>
    <dbReference type="NCBI Taxonomy" id="2038154"/>
    <lineage>
        <taxon>Eukaryota</taxon>
        <taxon>Metazoa</taxon>
        <taxon>Ecdysozoa</taxon>
        <taxon>Arthropoda</taxon>
        <taxon>Hexapoda</taxon>
        <taxon>Insecta</taxon>
        <taxon>Pterygota</taxon>
        <taxon>Neoptera</taxon>
        <taxon>Endopterygota</taxon>
        <taxon>Coleoptera</taxon>
        <taxon>Polyphaga</taxon>
        <taxon>Elateriformia</taxon>
        <taxon>Elateroidea</taxon>
        <taxon>Elateridae</taxon>
        <taxon>Agrypninae</taxon>
        <taxon>Pyrophorini</taxon>
        <taxon>Ignelater</taxon>
    </lineage>
</organism>
<dbReference type="InterPro" id="IPR041588">
    <property type="entry name" value="Integrase_H2C2"/>
</dbReference>
<dbReference type="Proteomes" id="UP000801492">
    <property type="component" value="Unassembled WGS sequence"/>
</dbReference>
<proteinExistence type="predicted"/>
<dbReference type="Pfam" id="PF17921">
    <property type="entry name" value="Integrase_H2C2"/>
    <property type="match status" value="1"/>
</dbReference>
<sequence length="145" mass="17304">TLEDVVNEDEQFQLIKLYHVGKTNHKCIQEMLKSISRRYYFPKMYDQINRYVNQCEICQKATYERSPITIVPELTETSSKPFEIVHLDLFFIDNEIITLVDQFSRYLNMYPVKSQNQTEIIFQLTKFIAQFPLPTKFVADNQFDT</sequence>
<dbReference type="GO" id="GO:0015074">
    <property type="term" value="P:DNA integration"/>
    <property type="evidence" value="ECO:0007669"/>
    <property type="project" value="InterPro"/>
</dbReference>
<feature type="domain" description="Integrase catalytic" evidence="2">
    <location>
        <begin position="77"/>
        <end position="145"/>
    </location>
</feature>
<evidence type="ECO:0000259" key="2">
    <source>
        <dbReference type="PROSITE" id="PS50994"/>
    </source>
</evidence>
<keyword evidence="4" id="KW-1185">Reference proteome</keyword>
<dbReference type="AlphaFoldDB" id="A0A8K0CSS9"/>
<dbReference type="OrthoDB" id="6745242at2759"/>
<evidence type="ECO:0000313" key="4">
    <source>
        <dbReference type="Proteomes" id="UP000801492"/>
    </source>
</evidence>
<dbReference type="EMBL" id="VTPC01049456">
    <property type="protein sequence ID" value="KAF2890606.1"/>
    <property type="molecule type" value="Genomic_DNA"/>
</dbReference>
<evidence type="ECO:0000256" key="1">
    <source>
        <dbReference type="ARBA" id="ARBA00012493"/>
    </source>
</evidence>
<dbReference type="PROSITE" id="PS50994">
    <property type="entry name" value="INTEGRASE"/>
    <property type="match status" value="1"/>
</dbReference>
<dbReference type="PANTHER" id="PTHR37984:SF5">
    <property type="entry name" value="PROTEIN NYNRIN-LIKE"/>
    <property type="match status" value="1"/>
</dbReference>
<gene>
    <name evidence="3" type="ORF">ILUMI_15567</name>
</gene>
<dbReference type="InterPro" id="IPR001584">
    <property type="entry name" value="Integrase_cat-core"/>
</dbReference>
<protein>
    <recommendedName>
        <fullName evidence="1">RNA-directed DNA polymerase</fullName>
        <ecNumber evidence="1">2.7.7.49</ecNumber>
    </recommendedName>
</protein>
<dbReference type="PANTHER" id="PTHR37984">
    <property type="entry name" value="PROTEIN CBG26694"/>
    <property type="match status" value="1"/>
</dbReference>
<name>A0A8K0CSS9_IGNLU</name>
<dbReference type="Gene3D" id="1.10.340.70">
    <property type="match status" value="1"/>
</dbReference>
<reference evidence="3" key="1">
    <citation type="submission" date="2019-08" db="EMBL/GenBank/DDBJ databases">
        <title>The genome of the North American firefly Photinus pyralis.</title>
        <authorList>
            <consortium name="Photinus pyralis genome working group"/>
            <person name="Fallon T.R."/>
            <person name="Sander Lower S.E."/>
            <person name="Weng J.-K."/>
        </authorList>
    </citation>
    <scope>NUCLEOTIDE SEQUENCE</scope>
    <source>
        <strain evidence="3">TRF0915ILg1</strain>
        <tissue evidence="3">Whole body</tissue>
    </source>
</reference>